<keyword evidence="1" id="KW-0812">Transmembrane</keyword>
<dbReference type="KEGG" id="enc:ECL_01742"/>
<dbReference type="Proteomes" id="UP000002363">
    <property type="component" value="Chromosome"/>
</dbReference>
<evidence type="ECO:0000256" key="1">
    <source>
        <dbReference type="SAM" id="Phobius"/>
    </source>
</evidence>
<dbReference type="AlphaFoldDB" id="A0A0H3CI23"/>
<protein>
    <submittedName>
        <fullName evidence="2">Uncharacterized protein</fullName>
    </submittedName>
</protein>
<feature type="transmembrane region" description="Helical" evidence="1">
    <location>
        <begin position="15"/>
        <end position="37"/>
    </location>
</feature>
<keyword evidence="3" id="KW-1185">Reference proteome</keyword>
<organism evidence="2 3">
    <name type="scientific">Enterobacter cloacae subsp. cloacae (strain ATCC 13047 / DSM 30054 / NBRC 13535 / NCTC 10005 / WDCM 00083 / NCDC 279-56)</name>
    <dbReference type="NCBI Taxonomy" id="716541"/>
    <lineage>
        <taxon>Bacteria</taxon>
        <taxon>Pseudomonadati</taxon>
        <taxon>Pseudomonadota</taxon>
        <taxon>Gammaproteobacteria</taxon>
        <taxon>Enterobacterales</taxon>
        <taxon>Enterobacteriaceae</taxon>
        <taxon>Enterobacter</taxon>
        <taxon>Enterobacter cloacae complex</taxon>
    </lineage>
</organism>
<keyword evidence="1" id="KW-0472">Membrane</keyword>
<evidence type="ECO:0000313" key="2">
    <source>
        <dbReference type="EMBL" id="ADF61300.1"/>
    </source>
</evidence>
<dbReference type="NCBIfam" id="NF041484">
    <property type="entry name" value="membrane_YmiC"/>
    <property type="match status" value="1"/>
</dbReference>
<dbReference type="InterPro" id="IPR048209">
    <property type="entry name" value="YmiC-like"/>
</dbReference>
<dbReference type="PATRIC" id="fig|716541.4.peg.1946"/>
<dbReference type="Pfam" id="PF23694">
    <property type="entry name" value="YmiC"/>
    <property type="match status" value="1"/>
</dbReference>
<dbReference type="HOGENOM" id="CLU_219996_0_0_6"/>
<keyword evidence="1" id="KW-1133">Transmembrane helix</keyword>
<dbReference type="EMBL" id="CP001918">
    <property type="protein sequence ID" value="ADF61300.1"/>
    <property type="molecule type" value="Genomic_DNA"/>
</dbReference>
<evidence type="ECO:0000313" key="3">
    <source>
        <dbReference type="Proteomes" id="UP000002363"/>
    </source>
</evidence>
<proteinExistence type="predicted"/>
<dbReference type="EnsemblBacteria" id="ADF61300">
    <property type="protein sequence ID" value="ADF61300"/>
    <property type="gene ID" value="ECL_01742"/>
</dbReference>
<dbReference type="STRING" id="716541.ECL_01742"/>
<name>A0A0H3CI23_ENTCC</name>
<gene>
    <name evidence="2" type="ordered locus">ECL_01742</name>
</gene>
<accession>A0A0H3CI23</accession>
<reference evidence="2 3" key="1">
    <citation type="journal article" date="2010" name="J. Bacteriol.">
        <title>Complete genome sequence of Enterobacter cloacae subsp. cloacae type strain ATCC 13047.</title>
        <authorList>
            <person name="Ren Y."/>
            <person name="Ren Y."/>
            <person name="Zhou Z."/>
            <person name="Guo X."/>
            <person name="Li Y."/>
            <person name="Feng L."/>
            <person name="Wang L."/>
        </authorList>
    </citation>
    <scope>NUCLEOTIDE SEQUENCE [LARGE SCALE GENOMIC DNA]</scope>
    <source>
        <strain evidence="3">ATCC 13047 / DSM 30054 / NBRC 13535 / NCTC 10005 / WDCM 00083 / NCDC 279-56</strain>
    </source>
</reference>
<sequence length="38" mass="4505">MPGVPMMNNMMSMKYWSWLGVFSASILFWSQLIWLALH</sequence>